<evidence type="ECO:0000313" key="2">
    <source>
        <dbReference type="Proteomes" id="UP001059663"/>
    </source>
</evidence>
<organism evidence="1 2">
    <name type="scientific">Janibacter limosus</name>
    <dbReference type="NCBI Taxonomy" id="53458"/>
    <lineage>
        <taxon>Bacteria</taxon>
        <taxon>Bacillati</taxon>
        <taxon>Actinomycetota</taxon>
        <taxon>Actinomycetes</taxon>
        <taxon>Micrococcales</taxon>
        <taxon>Intrasporangiaceae</taxon>
        <taxon>Janibacter</taxon>
    </lineage>
</organism>
<gene>
    <name evidence="1" type="ORF">LP422_06195</name>
</gene>
<proteinExistence type="predicted"/>
<sequence>MVPPPPVVARLQVRHLLTVARSTDWSSRRATPISTRSSAVQSIVPAVAVVWSSQQPQSRALLDDAIDIATALEGRVQVVGIDVATNPGIMQAVQPPEVPPALGLVSGQPVPLFSGMVDKEQFRAVVDQLLQWPSRTA</sequence>
<reference evidence="1" key="1">
    <citation type="submission" date="2021-11" db="EMBL/GenBank/DDBJ databases">
        <title>Study of the species diversity of bacterial strains isolated from a unique natural object - Shulgan-Tash cave (Bashkiria).</title>
        <authorList>
            <person name="Sazanova A.L."/>
            <person name="Chirak E.R."/>
            <person name="Safronova V.I."/>
        </authorList>
    </citation>
    <scope>NUCLEOTIDE SEQUENCE</scope>
    <source>
        <strain evidence="1">P1</strain>
    </source>
</reference>
<evidence type="ECO:0000313" key="1">
    <source>
        <dbReference type="EMBL" id="UUZ45640.1"/>
    </source>
</evidence>
<dbReference type="Proteomes" id="UP001059663">
    <property type="component" value="Chromosome"/>
</dbReference>
<name>A0AC61U6G4_9MICO</name>
<protein>
    <submittedName>
        <fullName evidence="1">Uncharacterized protein</fullName>
    </submittedName>
</protein>
<dbReference type="EMBL" id="CP087977">
    <property type="protein sequence ID" value="UUZ45640.1"/>
    <property type="molecule type" value="Genomic_DNA"/>
</dbReference>
<accession>A0AC61U6G4</accession>